<dbReference type="SUPFAM" id="SSF48239">
    <property type="entry name" value="Terpenoid cyclases/Protein prenyltransferases"/>
    <property type="match status" value="1"/>
</dbReference>
<dbReference type="Proteomes" id="UP001341840">
    <property type="component" value="Unassembled WGS sequence"/>
</dbReference>
<dbReference type="PANTHER" id="PTHR31225:SF244">
    <property type="entry name" value="1,8-CINEOLE SYNTHASE 1, CHLOROPLASTIC-RELATED"/>
    <property type="match status" value="1"/>
</dbReference>
<dbReference type="EMBL" id="JASCZI010211630">
    <property type="protein sequence ID" value="MED6195313.1"/>
    <property type="molecule type" value="Genomic_DNA"/>
</dbReference>
<dbReference type="Gene3D" id="1.10.600.10">
    <property type="entry name" value="Farnesyl Diphosphate Synthase"/>
    <property type="match status" value="1"/>
</dbReference>
<reference evidence="6 7" key="1">
    <citation type="journal article" date="2023" name="Plants (Basel)">
        <title>Bridging the Gap: Combining Genomics and Transcriptomics Approaches to Understand Stylosanthes scabra, an Orphan Legume from the Brazilian Caatinga.</title>
        <authorList>
            <person name="Ferreira-Neto J.R.C."/>
            <person name="da Silva M.D."/>
            <person name="Binneck E."/>
            <person name="de Melo N.F."/>
            <person name="da Silva R.H."/>
            <person name="de Melo A.L.T.M."/>
            <person name="Pandolfi V."/>
            <person name="Bustamante F.O."/>
            <person name="Brasileiro-Vidal A.C."/>
            <person name="Benko-Iseppon A.M."/>
        </authorList>
    </citation>
    <scope>NUCLEOTIDE SEQUENCE [LARGE SCALE GENOMIC DNA]</scope>
    <source>
        <tissue evidence="6">Leaves</tissue>
    </source>
</reference>
<dbReference type="Gene3D" id="1.50.10.130">
    <property type="entry name" value="Terpene synthase, N-terminal domain"/>
    <property type="match status" value="1"/>
</dbReference>
<dbReference type="InterPro" id="IPR008930">
    <property type="entry name" value="Terpenoid_cyclase/PrenylTrfase"/>
</dbReference>
<evidence type="ECO:0000256" key="2">
    <source>
        <dbReference type="ARBA" id="ARBA00022723"/>
    </source>
</evidence>
<gene>
    <name evidence="6" type="ORF">PIB30_036784</name>
</gene>
<proteinExistence type="predicted"/>
<feature type="domain" description="Terpene synthase metal-binding" evidence="5">
    <location>
        <begin position="318"/>
        <end position="555"/>
    </location>
</feature>
<evidence type="ECO:0000256" key="1">
    <source>
        <dbReference type="ARBA" id="ARBA00001946"/>
    </source>
</evidence>
<dbReference type="InterPro" id="IPR008949">
    <property type="entry name" value="Isoprenoid_synthase_dom_sf"/>
</dbReference>
<sequence length="621" mass="73050">MALSILLSSSTPFTFTKTLLLPPKRNSLPFVAIKKFRVPSPTQLNVCASNKISDNNSQTIVRRSENFFQPSIWDYDYIQSLNSDYKGDAYLEKRQLVREEVRKMFGKVENGSVDQLELIDVLQRLGVAYHFNNEIKNMLDNIYNMMMLDNSIMLKDNNLYATALQFRLFRQHGYDISTDIFQGFQDEMGNFNEHLSNDVEGMLSLYEASFHSMENESVLDEARDFTTKYLKEYLSKNDNDESDDDNNHHEQYLSLLINHALELPLRWRIPRWEAQWFINAYEQSKNMNPTLLQFAKLDFNILQTIYQQELKDSSRWWKSIGLGDKLSFARDRMVENYVWTVGNNFEPEFANIRIVITKVNALITLIDDVYDVYGTFEELELFTDAIERWDPFTIDNLPDYMKLCFLALYNFVNELAYEIFKDNGYNVTPYLKKSWIDLCKSYFMEAKWYQSGYTPSFEEYIENAWVSISAPVILVHTYVLVPSQSFREQDLLHYSDFIKYSSMILRLSNDHGTYEREKETFDVIKSVQCLMNESEASERDAFERIKSMLSIAWKKMNKEAHNSPLSKRFKEIAMNLGRMSLCMYQHGDGHSIQDSQIKNRILSLIIQPIQDSMYVHEHAKK</sequence>
<dbReference type="PANTHER" id="PTHR31225">
    <property type="entry name" value="OS04G0344100 PROTEIN-RELATED"/>
    <property type="match status" value="1"/>
</dbReference>
<dbReference type="Pfam" id="PF03936">
    <property type="entry name" value="Terpene_synth_C"/>
    <property type="match status" value="1"/>
</dbReference>
<dbReference type="InterPro" id="IPR001906">
    <property type="entry name" value="Terpene_synth_N"/>
</dbReference>
<feature type="domain" description="Terpene synthase N-terminal" evidence="4">
    <location>
        <begin position="72"/>
        <end position="243"/>
    </location>
</feature>
<name>A0ABU6XEC6_9FABA</name>
<dbReference type="Pfam" id="PF01397">
    <property type="entry name" value="Terpene_synth"/>
    <property type="match status" value="1"/>
</dbReference>
<protein>
    <submittedName>
        <fullName evidence="6">Uncharacterized protein</fullName>
    </submittedName>
</protein>
<keyword evidence="2" id="KW-0479">Metal-binding</keyword>
<organism evidence="6 7">
    <name type="scientific">Stylosanthes scabra</name>
    <dbReference type="NCBI Taxonomy" id="79078"/>
    <lineage>
        <taxon>Eukaryota</taxon>
        <taxon>Viridiplantae</taxon>
        <taxon>Streptophyta</taxon>
        <taxon>Embryophyta</taxon>
        <taxon>Tracheophyta</taxon>
        <taxon>Spermatophyta</taxon>
        <taxon>Magnoliopsida</taxon>
        <taxon>eudicotyledons</taxon>
        <taxon>Gunneridae</taxon>
        <taxon>Pentapetalae</taxon>
        <taxon>rosids</taxon>
        <taxon>fabids</taxon>
        <taxon>Fabales</taxon>
        <taxon>Fabaceae</taxon>
        <taxon>Papilionoideae</taxon>
        <taxon>50 kb inversion clade</taxon>
        <taxon>dalbergioids sensu lato</taxon>
        <taxon>Dalbergieae</taxon>
        <taxon>Pterocarpus clade</taxon>
        <taxon>Stylosanthes</taxon>
    </lineage>
</organism>
<comment type="cofactor">
    <cofactor evidence="1">
        <name>Mg(2+)</name>
        <dbReference type="ChEBI" id="CHEBI:18420"/>
    </cofactor>
</comment>
<dbReference type="CDD" id="cd00684">
    <property type="entry name" value="Terpene_cyclase_plant_C1"/>
    <property type="match status" value="1"/>
</dbReference>
<dbReference type="InterPro" id="IPR005630">
    <property type="entry name" value="Terpene_synthase_metal-bd"/>
</dbReference>
<dbReference type="InterPro" id="IPR034741">
    <property type="entry name" value="Terpene_cyclase-like_1_C"/>
</dbReference>
<evidence type="ECO:0000256" key="3">
    <source>
        <dbReference type="ARBA" id="ARBA00022842"/>
    </source>
</evidence>
<comment type="caution">
    <text evidence="6">The sequence shown here is derived from an EMBL/GenBank/DDBJ whole genome shotgun (WGS) entry which is preliminary data.</text>
</comment>
<accession>A0ABU6XEC6</accession>
<dbReference type="InterPro" id="IPR036965">
    <property type="entry name" value="Terpene_synth_N_sf"/>
</dbReference>
<evidence type="ECO:0000259" key="5">
    <source>
        <dbReference type="Pfam" id="PF03936"/>
    </source>
</evidence>
<evidence type="ECO:0000259" key="4">
    <source>
        <dbReference type="Pfam" id="PF01397"/>
    </source>
</evidence>
<evidence type="ECO:0000313" key="7">
    <source>
        <dbReference type="Proteomes" id="UP001341840"/>
    </source>
</evidence>
<dbReference type="SUPFAM" id="SSF48576">
    <property type="entry name" value="Terpenoid synthases"/>
    <property type="match status" value="1"/>
</dbReference>
<dbReference type="InterPro" id="IPR050148">
    <property type="entry name" value="Terpene_synthase-like"/>
</dbReference>
<evidence type="ECO:0000313" key="6">
    <source>
        <dbReference type="EMBL" id="MED6195313.1"/>
    </source>
</evidence>
<dbReference type="SFLD" id="SFLDS00005">
    <property type="entry name" value="Isoprenoid_Synthase_Type_I"/>
    <property type="match status" value="1"/>
</dbReference>
<keyword evidence="3" id="KW-0460">Magnesium</keyword>
<dbReference type="InterPro" id="IPR044814">
    <property type="entry name" value="Terpene_cyclase_plant_C1"/>
</dbReference>
<dbReference type="SFLD" id="SFLDG01019">
    <property type="entry name" value="Terpene_Cyclase_Like_1_C_Termi"/>
    <property type="match status" value="1"/>
</dbReference>
<keyword evidence="7" id="KW-1185">Reference proteome</keyword>